<evidence type="ECO:0000256" key="2">
    <source>
        <dbReference type="ARBA" id="ARBA00006490"/>
    </source>
</evidence>
<dbReference type="Proteomes" id="UP000815325">
    <property type="component" value="Unassembled WGS sequence"/>
</dbReference>
<dbReference type="PANTHER" id="PTHR11601">
    <property type="entry name" value="CYSTEINE DESULFURYLASE FAMILY MEMBER"/>
    <property type="match status" value="1"/>
</dbReference>
<evidence type="ECO:0000313" key="9">
    <source>
        <dbReference type="EMBL" id="KAF5837520.1"/>
    </source>
</evidence>
<accession>A0ABQ7GSE4</accession>
<comment type="cofactor">
    <cofactor evidence="1">
        <name>pyridoxal 5'-phosphate</name>
        <dbReference type="ChEBI" id="CHEBI:597326"/>
    </cofactor>
</comment>
<keyword evidence="10" id="KW-1185">Reference proteome</keyword>
<dbReference type="InterPro" id="IPR015421">
    <property type="entry name" value="PyrdxlP-dep_Trfase_major"/>
</dbReference>
<comment type="caution">
    <text evidence="9">The sequence shown here is derived from an EMBL/GenBank/DDBJ whole genome shotgun (WGS) entry which is preliminary data.</text>
</comment>
<evidence type="ECO:0000259" key="8">
    <source>
        <dbReference type="Pfam" id="PF00266"/>
    </source>
</evidence>
<organism evidence="9 10">
    <name type="scientific">Dunaliella salina</name>
    <name type="common">Green alga</name>
    <name type="synonym">Protococcus salinus</name>
    <dbReference type="NCBI Taxonomy" id="3046"/>
    <lineage>
        <taxon>Eukaryota</taxon>
        <taxon>Viridiplantae</taxon>
        <taxon>Chlorophyta</taxon>
        <taxon>core chlorophytes</taxon>
        <taxon>Chlorophyceae</taxon>
        <taxon>CS clade</taxon>
        <taxon>Chlamydomonadales</taxon>
        <taxon>Dunaliellaceae</taxon>
        <taxon>Dunaliella</taxon>
    </lineage>
</organism>
<proteinExistence type="inferred from homology"/>
<gene>
    <name evidence="9" type="ORF">DUNSADRAFT_4213</name>
</gene>
<keyword evidence="6" id="KW-0408">Iron</keyword>
<evidence type="ECO:0000313" key="10">
    <source>
        <dbReference type="Proteomes" id="UP000815325"/>
    </source>
</evidence>
<dbReference type="Gene3D" id="3.40.640.10">
    <property type="entry name" value="Type I PLP-dependent aspartate aminotransferase-like (Major domain)"/>
    <property type="match status" value="1"/>
</dbReference>
<dbReference type="GO" id="GO:0016740">
    <property type="term" value="F:transferase activity"/>
    <property type="evidence" value="ECO:0007669"/>
    <property type="project" value="UniProtKB-KW"/>
</dbReference>
<dbReference type="Pfam" id="PF00266">
    <property type="entry name" value="Aminotran_5"/>
    <property type="match status" value="1"/>
</dbReference>
<dbReference type="EMBL" id="MU069612">
    <property type="protein sequence ID" value="KAF5837520.1"/>
    <property type="molecule type" value="Genomic_DNA"/>
</dbReference>
<evidence type="ECO:0000256" key="4">
    <source>
        <dbReference type="ARBA" id="ARBA00022723"/>
    </source>
</evidence>
<dbReference type="PIRSF" id="PIRSF005572">
    <property type="entry name" value="NifS"/>
    <property type="match status" value="1"/>
</dbReference>
<dbReference type="PANTHER" id="PTHR11601:SF34">
    <property type="entry name" value="CYSTEINE DESULFURASE"/>
    <property type="match status" value="1"/>
</dbReference>
<comment type="similarity">
    <text evidence="2">Belongs to the class-V pyridoxal-phosphate-dependent aminotransferase family. NifS/IscS subfamily.</text>
</comment>
<reference evidence="9" key="1">
    <citation type="submission" date="2017-08" db="EMBL/GenBank/DDBJ databases">
        <authorList>
            <person name="Polle J.E."/>
            <person name="Barry K."/>
            <person name="Cushman J."/>
            <person name="Schmutz J."/>
            <person name="Tran D."/>
            <person name="Hathwaick L.T."/>
            <person name="Yim W.C."/>
            <person name="Jenkins J."/>
            <person name="Mckie-Krisberg Z.M."/>
            <person name="Prochnik S."/>
            <person name="Lindquist E."/>
            <person name="Dockter R.B."/>
            <person name="Adam C."/>
            <person name="Molina H."/>
            <person name="Bunkerborg J."/>
            <person name="Jin E."/>
            <person name="Buchheim M."/>
            <person name="Magnuson J."/>
        </authorList>
    </citation>
    <scope>NUCLEOTIDE SEQUENCE</scope>
    <source>
        <strain evidence="9">CCAP 19/18</strain>
    </source>
</reference>
<name>A0ABQ7GSE4_DUNSA</name>
<dbReference type="InterPro" id="IPR015422">
    <property type="entry name" value="PyrdxlP-dep_Trfase_small"/>
</dbReference>
<evidence type="ECO:0000256" key="3">
    <source>
        <dbReference type="ARBA" id="ARBA00022679"/>
    </source>
</evidence>
<dbReference type="InterPro" id="IPR015424">
    <property type="entry name" value="PyrdxlP-dep_Trfase"/>
</dbReference>
<evidence type="ECO:0000256" key="5">
    <source>
        <dbReference type="ARBA" id="ARBA00022898"/>
    </source>
</evidence>
<dbReference type="InterPro" id="IPR016454">
    <property type="entry name" value="Cysteine_dSase"/>
</dbReference>
<evidence type="ECO:0000256" key="1">
    <source>
        <dbReference type="ARBA" id="ARBA00001933"/>
    </source>
</evidence>
<protein>
    <submittedName>
        <fullName evidence="9">Pyridoxal phosphate-dependent transferase</fullName>
    </submittedName>
</protein>
<keyword evidence="5" id="KW-0663">Pyridoxal phosphate</keyword>
<dbReference type="SUPFAM" id="SSF53383">
    <property type="entry name" value="PLP-dependent transferases"/>
    <property type="match status" value="1"/>
</dbReference>
<keyword evidence="7" id="KW-0411">Iron-sulfur</keyword>
<keyword evidence="4" id="KW-0479">Metal-binding</keyword>
<evidence type="ECO:0000256" key="7">
    <source>
        <dbReference type="ARBA" id="ARBA00023014"/>
    </source>
</evidence>
<keyword evidence="3 9" id="KW-0808">Transferase</keyword>
<sequence>MAARAHWGCNERVPHVVTSAIEHPAVAAHLAHLAHLKLATYTQVPVDGDGVVGAEDVLAAITPETVLVSIMHSNNEIGSIQKIRHIASSVRESFPHVLVHTDAAQSVGKVELDVRDLGVHMMTIVGHKFGAPKGVAALFVSSRVTPDKLCNFFHGGGQEFGRRAGTENVLLVTGMGAAAKVVKQELSAIKAHMATLRDRLEARLAGALPKECVRINGPAYKEGRLPNTLSISIRGLNSSSALANLADKLAASAGAACHSSGGAGISGVLKAIGVPVDFAMGTLRLSCGRHTTVEDVDAAADLILKEAAAQGVQVSKST</sequence>
<evidence type="ECO:0000256" key="6">
    <source>
        <dbReference type="ARBA" id="ARBA00023004"/>
    </source>
</evidence>
<feature type="domain" description="Aminotransferase class V" evidence="8">
    <location>
        <begin position="15"/>
        <end position="298"/>
    </location>
</feature>
<dbReference type="InterPro" id="IPR000192">
    <property type="entry name" value="Aminotrans_V_dom"/>
</dbReference>
<dbReference type="Gene3D" id="3.90.1150.10">
    <property type="entry name" value="Aspartate Aminotransferase, domain 1"/>
    <property type="match status" value="1"/>
</dbReference>